<reference evidence="1" key="2">
    <citation type="journal article" date="2015" name="Gigascience">
        <title>Reconstructing a comprehensive transcriptome assembly of a white-pupal translocated strain of the pest fruit fly Bactrocera cucurbitae.</title>
        <authorList>
            <person name="Sim S.B."/>
            <person name="Calla B."/>
            <person name="Hall B."/>
            <person name="DeRego T."/>
            <person name="Geib S.M."/>
        </authorList>
    </citation>
    <scope>NUCLEOTIDE SEQUENCE</scope>
</reference>
<protein>
    <submittedName>
        <fullName evidence="1">Uncharacterized protein</fullName>
    </submittedName>
</protein>
<gene>
    <name evidence="1" type="ORF">g.32573</name>
</gene>
<name>A0A0A1WVV7_ZEUCU</name>
<dbReference type="EMBL" id="GBXI01011551">
    <property type="protein sequence ID" value="JAD02741.1"/>
    <property type="molecule type" value="Transcribed_RNA"/>
</dbReference>
<evidence type="ECO:0000313" key="1">
    <source>
        <dbReference type="EMBL" id="JAD02741.1"/>
    </source>
</evidence>
<feature type="non-terminal residue" evidence="1">
    <location>
        <position position="1"/>
    </location>
</feature>
<organism evidence="1">
    <name type="scientific">Zeugodacus cucurbitae</name>
    <name type="common">Melon fruit fly</name>
    <name type="synonym">Bactrocera cucurbitae</name>
    <dbReference type="NCBI Taxonomy" id="28588"/>
    <lineage>
        <taxon>Eukaryota</taxon>
        <taxon>Metazoa</taxon>
        <taxon>Ecdysozoa</taxon>
        <taxon>Arthropoda</taxon>
        <taxon>Hexapoda</taxon>
        <taxon>Insecta</taxon>
        <taxon>Pterygota</taxon>
        <taxon>Neoptera</taxon>
        <taxon>Endopterygota</taxon>
        <taxon>Diptera</taxon>
        <taxon>Brachycera</taxon>
        <taxon>Muscomorpha</taxon>
        <taxon>Tephritoidea</taxon>
        <taxon>Tephritidae</taxon>
        <taxon>Zeugodacus</taxon>
        <taxon>Zeugodacus</taxon>
    </lineage>
</organism>
<accession>A0A0A1WVV7</accession>
<dbReference type="AlphaFoldDB" id="A0A0A1WVV7"/>
<reference evidence="1" key="1">
    <citation type="submission" date="2014-11" db="EMBL/GenBank/DDBJ databases">
        <authorList>
            <person name="Geib S."/>
        </authorList>
    </citation>
    <scope>NUCLEOTIDE SEQUENCE</scope>
</reference>
<sequence length="130" mass="15089">NKLSLNSTKRFATTQKPKTIQINNVKIVAHCKTKQTIKKERKTEKHSAALPTTFIFYKAQAFRSATKRQLTTTICMQKQTSEIKRNLFSLQLLRMRNASVIDGSRNNLNQHSRHLAYRRSSSRLFLLLLL</sequence>
<proteinExistence type="predicted"/>